<evidence type="ECO:0000256" key="5">
    <source>
        <dbReference type="ARBA" id="ARBA00047317"/>
    </source>
</evidence>
<dbReference type="AlphaFoldDB" id="A0A7V5U2C6"/>
<dbReference type="Pfam" id="PF03454">
    <property type="entry name" value="MoeA_C"/>
    <property type="match status" value="1"/>
</dbReference>
<evidence type="ECO:0000259" key="7">
    <source>
        <dbReference type="SMART" id="SM00852"/>
    </source>
</evidence>
<dbReference type="InterPro" id="IPR036688">
    <property type="entry name" value="MoeA_C_domain_IV_sf"/>
</dbReference>
<dbReference type="InterPro" id="IPR001453">
    <property type="entry name" value="MoaB/Mog_dom"/>
</dbReference>
<dbReference type="EMBL" id="DROK01000125">
    <property type="protein sequence ID" value="HHI97019.1"/>
    <property type="molecule type" value="Genomic_DNA"/>
</dbReference>
<dbReference type="GO" id="GO:0006777">
    <property type="term" value="P:Mo-molybdopterin cofactor biosynthetic process"/>
    <property type="evidence" value="ECO:0007669"/>
    <property type="project" value="UniProtKB-UniRule"/>
</dbReference>
<dbReference type="Pfam" id="PF03453">
    <property type="entry name" value="MoeA_N"/>
    <property type="match status" value="1"/>
</dbReference>
<dbReference type="Gene3D" id="2.170.190.11">
    <property type="entry name" value="Molybdopterin biosynthesis moea protein, domain 3"/>
    <property type="match status" value="1"/>
</dbReference>
<dbReference type="SUPFAM" id="SSF53218">
    <property type="entry name" value="Molybdenum cofactor biosynthesis proteins"/>
    <property type="match status" value="1"/>
</dbReference>
<dbReference type="Pfam" id="PF00994">
    <property type="entry name" value="MoCF_biosynth"/>
    <property type="match status" value="1"/>
</dbReference>
<keyword evidence="6" id="KW-0500">Molybdenum</keyword>
<protein>
    <recommendedName>
        <fullName evidence="6">Molybdopterin molybdenumtransferase</fullName>
        <ecNumber evidence="6">2.10.1.1</ecNumber>
    </recommendedName>
</protein>
<evidence type="ECO:0000256" key="3">
    <source>
        <dbReference type="ARBA" id="ARBA00010763"/>
    </source>
</evidence>
<dbReference type="PANTHER" id="PTHR10192">
    <property type="entry name" value="MOLYBDOPTERIN BIOSYNTHESIS PROTEIN"/>
    <property type="match status" value="1"/>
</dbReference>
<dbReference type="PANTHER" id="PTHR10192:SF5">
    <property type="entry name" value="GEPHYRIN"/>
    <property type="match status" value="1"/>
</dbReference>
<evidence type="ECO:0000256" key="6">
    <source>
        <dbReference type="RuleBase" id="RU365090"/>
    </source>
</evidence>
<dbReference type="InterPro" id="IPR005111">
    <property type="entry name" value="MoeA_C_domain_IV"/>
</dbReference>
<comment type="cofactor">
    <cofactor evidence="6">
        <name>Mg(2+)</name>
        <dbReference type="ChEBI" id="CHEBI:18420"/>
    </cofactor>
</comment>
<dbReference type="SUPFAM" id="SSF63867">
    <property type="entry name" value="MoeA C-terminal domain-like"/>
    <property type="match status" value="1"/>
</dbReference>
<comment type="caution">
    <text evidence="8">The sequence shown here is derived from an EMBL/GenBank/DDBJ whole genome shotgun (WGS) entry which is preliminary data.</text>
</comment>
<keyword evidence="4 6" id="KW-0501">Molybdenum cofactor biosynthesis</keyword>
<comment type="similarity">
    <text evidence="3 6">Belongs to the MoeA family.</text>
</comment>
<comment type="catalytic activity">
    <reaction evidence="5">
        <text>adenylyl-molybdopterin + molybdate = Mo-molybdopterin + AMP + H(+)</text>
        <dbReference type="Rhea" id="RHEA:35047"/>
        <dbReference type="ChEBI" id="CHEBI:15378"/>
        <dbReference type="ChEBI" id="CHEBI:36264"/>
        <dbReference type="ChEBI" id="CHEBI:62727"/>
        <dbReference type="ChEBI" id="CHEBI:71302"/>
        <dbReference type="ChEBI" id="CHEBI:456215"/>
        <dbReference type="EC" id="2.10.1.1"/>
    </reaction>
</comment>
<gene>
    <name evidence="8" type="ORF">ENJ96_04130</name>
</gene>
<dbReference type="Gene3D" id="3.40.980.10">
    <property type="entry name" value="MoaB/Mog-like domain"/>
    <property type="match status" value="1"/>
</dbReference>
<dbReference type="GO" id="GO:0046872">
    <property type="term" value="F:metal ion binding"/>
    <property type="evidence" value="ECO:0007669"/>
    <property type="project" value="UniProtKB-UniRule"/>
</dbReference>
<dbReference type="Proteomes" id="UP000886101">
    <property type="component" value="Unassembled WGS sequence"/>
</dbReference>
<dbReference type="UniPathway" id="UPA00344"/>
<dbReference type="InterPro" id="IPR036425">
    <property type="entry name" value="MoaB/Mog-like_dom_sf"/>
</dbReference>
<dbReference type="GO" id="GO:0061599">
    <property type="term" value="F:molybdopterin molybdotransferase activity"/>
    <property type="evidence" value="ECO:0007669"/>
    <property type="project" value="UniProtKB-UniRule"/>
</dbReference>
<evidence type="ECO:0000313" key="8">
    <source>
        <dbReference type="EMBL" id="HHI97019.1"/>
    </source>
</evidence>
<name>A0A7V5U2C6_9BACT</name>
<dbReference type="EC" id="2.10.1.1" evidence="6"/>
<keyword evidence="6" id="KW-0479">Metal-binding</keyword>
<dbReference type="SUPFAM" id="SSF63882">
    <property type="entry name" value="MoeA N-terminal region -like"/>
    <property type="match status" value="1"/>
</dbReference>
<organism evidence="8">
    <name type="scientific">Thermodesulfatator atlanticus</name>
    <dbReference type="NCBI Taxonomy" id="501497"/>
    <lineage>
        <taxon>Bacteria</taxon>
        <taxon>Pseudomonadati</taxon>
        <taxon>Thermodesulfobacteriota</taxon>
        <taxon>Thermodesulfobacteria</taxon>
        <taxon>Thermodesulfobacteriales</taxon>
        <taxon>Thermodesulfatatoraceae</taxon>
        <taxon>Thermodesulfatator</taxon>
    </lineage>
</organism>
<dbReference type="InterPro" id="IPR005110">
    <property type="entry name" value="MoeA_linker/N"/>
</dbReference>
<evidence type="ECO:0000256" key="4">
    <source>
        <dbReference type="ARBA" id="ARBA00023150"/>
    </source>
</evidence>
<dbReference type="InterPro" id="IPR036135">
    <property type="entry name" value="MoeA_linker/N_sf"/>
</dbReference>
<keyword evidence="6" id="KW-0808">Transferase</keyword>
<dbReference type="InterPro" id="IPR038987">
    <property type="entry name" value="MoeA-like"/>
</dbReference>
<comment type="function">
    <text evidence="1 6">Catalyzes the insertion of molybdate into adenylated molybdopterin with the concomitant release of AMP.</text>
</comment>
<evidence type="ECO:0000256" key="1">
    <source>
        <dbReference type="ARBA" id="ARBA00002901"/>
    </source>
</evidence>
<dbReference type="GO" id="GO:0005829">
    <property type="term" value="C:cytosol"/>
    <property type="evidence" value="ECO:0007669"/>
    <property type="project" value="TreeGrafter"/>
</dbReference>
<dbReference type="Gene3D" id="3.90.105.10">
    <property type="entry name" value="Molybdopterin biosynthesis moea protein, domain 2"/>
    <property type="match status" value="1"/>
</dbReference>
<feature type="domain" description="MoaB/Mog" evidence="7">
    <location>
        <begin position="179"/>
        <end position="317"/>
    </location>
</feature>
<dbReference type="Gene3D" id="2.40.340.10">
    <property type="entry name" value="MoeA, C-terminal, domain IV"/>
    <property type="match status" value="1"/>
</dbReference>
<reference evidence="8" key="1">
    <citation type="journal article" date="2020" name="mSystems">
        <title>Genome- and Community-Level Interaction Insights into Carbon Utilization and Element Cycling Functions of Hydrothermarchaeota in Hydrothermal Sediment.</title>
        <authorList>
            <person name="Zhou Z."/>
            <person name="Liu Y."/>
            <person name="Xu W."/>
            <person name="Pan J."/>
            <person name="Luo Z.H."/>
            <person name="Li M."/>
        </authorList>
    </citation>
    <scope>NUCLEOTIDE SEQUENCE [LARGE SCALE GENOMIC DNA]</scope>
    <source>
        <strain evidence="8">HyVt-533</strain>
    </source>
</reference>
<keyword evidence="6" id="KW-0460">Magnesium</keyword>
<proteinExistence type="inferred from homology"/>
<dbReference type="NCBIfam" id="NF045515">
    <property type="entry name" value="Glp_gephyrin"/>
    <property type="match status" value="1"/>
</dbReference>
<evidence type="ECO:0000256" key="2">
    <source>
        <dbReference type="ARBA" id="ARBA00005046"/>
    </source>
</evidence>
<dbReference type="SMART" id="SM00852">
    <property type="entry name" value="MoCF_biosynth"/>
    <property type="match status" value="1"/>
</dbReference>
<comment type="pathway">
    <text evidence="2 6">Cofactor biosynthesis; molybdopterin biosynthesis.</text>
</comment>
<accession>A0A7V5U2C6</accession>
<sequence length="408" mass="43884">MIGFQKALDLVRTTLKPLTPVEVPVTEAVGLVLAEDLYAQTDVPKEAVSLKDGYAVRSRDVEGASPQNPKVLALMGEILAGEEKDLALKPGSCVRVTAGALLPRGTEAVLAEEFAAPEGKSVKATADAPPGKNILPRGADISKGSLLLARGQRLFPPEVGLMAAGGWARIKVHPRPRVFLLATGSEVVAPGHPLRAGQIYASNLVTLAGWCHYFGFSWTSRVVEDEPAALKKALGDFLAGPWEVLLTSGGAWRGPKDLVVKGLDEAGWQKIFHRVRMGPGKAVAFGLLKEKVVFCLPGGPPSNQMAFLNLALPGLFILAGEKDVPFPEIPVRLTETVEGQRDWTQFFLGRLKRKGEKIYFTPLKPRSRLSYLAAGEALLTLPEGKERLAAGEEVCVRVLKEWPPCPST</sequence>
<dbReference type="CDD" id="cd00887">
    <property type="entry name" value="MoeA"/>
    <property type="match status" value="1"/>
</dbReference>